<keyword evidence="1" id="KW-0472">Membrane</keyword>
<name>A0A1H9GUI6_9BACT</name>
<dbReference type="Proteomes" id="UP000199021">
    <property type="component" value="Unassembled WGS sequence"/>
</dbReference>
<dbReference type="InParanoid" id="A0A1H9GUI6"/>
<evidence type="ECO:0000313" key="3">
    <source>
        <dbReference type="Proteomes" id="UP000199021"/>
    </source>
</evidence>
<dbReference type="EMBL" id="FOFB01000011">
    <property type="protein sequence ID" value="SEQ53699.1"/>
    <property type="molecule type" value="Genomic_DNA"/>
</dbReference>
<dbReference type="RefSeq" id="WP_090168501.1">
    <property type="nucleotide sequence ID" value="NZ_JAHDDG010000013.1"/>
</dbReference>
<organism evidence="2 3">
    <name type="scientific">Neolewinella agarilytica</name>
    <dbReference type="NCBI Taxonomy" id="478744"/>
    <lineage>
        <taxon>Bacteria</taxon>
        <taxon>Pseudomonadati</taxon>
        <taxon>Bacteroidota</taxon>
        <taxon>Saprospiria</taxon>
        <taxon>Saprospirales</taxon>
        <taxon>Lewinellaceae</taxon>
        <taxon>Neolewinella</taxon>
    </lineage>
</organism>
<evidence type="ECO:0000256" key="1">
    <source>
        <dbReference type="SAM" id="Phobius"/>
    </source>
</evidence>
<sequence>MESSEKAKKARSKAILNALLIGFLVGVLVFGFVKNGFGFFAIIPLYFIYKLVNKPESEDPE</sequence>
<gene>
    <name evidence="2" type="ORF">SAMN05444359_111111</name>
</gene>
<protein>
    <recommendedName>
        <fullName evidence="4">FUSC family protein</fullName>
    </recommendedName>
</protein>
<reference evidence="3" key="1">
    <citation type="submission" date="2016-10" db="EMBL/GenBank/DDBJ databases">
        <authorList>
            <person name="Varghese N."/>
            <person name="Submissions S."/>
        </authorList>
    </citation>
    <scope>NUCLEOTIDE SEQUENCE [LARGE SCALE GENOMIC DNA]</scope>
    <source>
        <strain evidence="3">DSM 24740</strain>
    </source>
</reference>
<accession>A0A1H9GUI6</accession>
<evidence type="ECO:0008006" key="4">
    <source>
        <dbReference type="Google" id="ProtNLM"/>
    </source>
</evidence>
<feature type="transmembrane region" description="Helical" evidence="1">
    <location>
        <begin position="20"/>
        <end position="49"/>
    </location>
</feature>
<dbReference type="AlphaFoldDB" id="A0A1H9GUI6"/>
<keyword evidence="1" id="KW-0812">Transmembrane</keyword>
<dbReference type="STRING" id="478744.SAMN05444359_111111"/>
<keyword evidence="1" id="KW-1133">Transmembrane helix</keyword>
<proteinExistence type="predicted"/>
<keyword evidence="3" id="KW-1185">Reference proteome</keyword>
<evidence type="ECO:0000313" key="2">
    <source>
        <dbReference type="EMBL" id="SEQ53699.1"/>
    </source>
</evidence>